<evidence type="ECO:0000259" key="1">
    <source>
        <dbReference type="Pfam" id="PF01926"/>
    </source>
</evidence>
<dbReference type="EMBL" id="DVFV01000030">
    <property type="protein sequence ID" value="HIQ90305.1"/>
    <property type="molecule type" value="Genomic_DNA"/>
</dbReference>
<proteinExistence type="predicted"/>
<organism evidence="2 3">
    <name type="scientific">Candidatus Coprosoma intestinipullorum</name>
    <dbReference type="NCBI Taxonomy" id="2840752"/>
    <lineage>
        <taxon>Bacteria</taxon>
        <taxon>Bacillati</taxon>
        <taxon>Bacillota</taxon>
        <taxon>Bacillota incertae sedis</taxon>
        <taxon>Candidatus Coprosoma</taxon>
    </lineage>
</organism>
<dbReference type="InterPro" id="IPR027417">
    <property type="entry name" value="P-loop_NTPase"/>
</dbReference>
<dbReference type="InterPro" id="IPR006073">
    <property type="entry name" value="GTP-bd"/>
</dbReference>
<accession>A0A9D0ZQC4</accession>
<dbReference type="GO" id="GO:0005525">
    <property type="term" value="F:GTP binding"/>
    <property type="evidence" value="ECO:0007669"/>
    <property type="project" value="InterPro"/>
</dbReference>
<dbReference type="PANTHER" id="PTHR46434:SF1">
    <property type="entry name" value="GENETIC INTERACTOR OF PROHIBITINS 3, MITOCHONDRIAL"/>
    <property type="match status" value="1"/>
</dbReference>
<dbReference type="Proteomes" id="UP000886786">
    <property type="component" value="Unassembled WGS sequence"/>
</dbReference>
<reference evidence="2" key="1">
    <citation type="submission" date="2020-10" db="EMBL/GenBank/DDBJ databases">
        <authorList>
            <person name="Gilroy R."/>
        </authorList>
    </citation>
    <scope>NUCLEOTIDE SEQUENCE</scope>
    <source>
        <strain evidence="2">CHK147-3167</strain>
    </source>
</reference>
<feature type="domain" description="G" evidence="1">
    <location>
        <begin position="146"/>
        <end position="208"/>
    </location>
</feature>
<reference evidence="2" key="2">
    <citation type="journal article" date="2021" name="PeerJ">
        <title>Extensive microbial diversity within the chicken gut microbiome revealed by metagenomics and culture.</title>
        <authorList>
            <person name="Gilroy R."/>
            <person name="Ravi A."/>
            <person name="Getino M."/>
            <person name="Pursley I."/>
            <person name="Horton D.L."/>
            <person name="Alikhan N.F."/>
            <person name="Baker D."/>
            <person name="Gharbi K."/>
            <person name="Hall N."/>
            <person name="Watson M."/>
            <person name="Adriaenssens E.M."/>
            <person name="Foster-Nyarko E."/>
            <person name="Jarju S."/>
            <person name="Secka A."/>
            <person name="Antonio M."/>
            <person name="Oren A."/>
            <person name="Chaudhuri R.R."/>
            <person name="La Ragione R."/>
            <person name="Hildebrand F."/>
            <person name="Pallen M.J."/>
        </authorList>
    </citation>
    <scope>NUCLEOTIDE SEQUENCE</scope>
    <source>
        <strain evidence="2">CHK147-3167</strain>
    </source>
</reference>
<comment type="caution">
    <text evidence="2">The sequence shown here is derived from an EMBL/GenBank/DDBJ whole genome shotgun (WGS) entry which is preliminary data.</text>
</comment>
<evidence type="ECO:0000313" key="2">
    <source>
        <dbReference type="EMBL" id="HIQ90305.1"/>
    </source>
</evidence>
<dbReference type="AlphaFoldDB" id="A0A9D0ZQC4"/>
<dbReference type="SUPFAM" id="SSF52540">
    <property type="entry name" value="P-loop containing nucleoside triphosphate hydrolases"/>
    <property type="match status" value="1"/>
</dbReference>
<dbReference type="Pfam" id="PF01926">
    <property type="entry name" value="MMR_HSR1"/>
    <property type="match status" value="1"/>
</dbReference>
<dbReference type="PANTHER" id="PTHR46434">
    <property type="entry name" value="GENETIC INTERACTOR OF PROHIBITINS 3, MITOCHONDRIAL"/>
    <property type="match status" value="1"/>
</dbReference>
<name>A0A9D0ZQC4_9FIRM</name>
<protein>
    <submittedName>
        <fullName evidence="2">50S ribosome-binding GTPase</fullName>
    </submittedName>
</protein>
<gene>
    <name evidence="2" type="ORF">IAB27_01560</name>
</gene>
<evidence type="ECO:0000313" key="3">
    <source>
        <dbReference type="Proteomes" id="UP000886786"/>
    </source>
</evidence>
<sequence length="320" mass="36831">MTKCLGCGALMQCEDKNKEGYTRSLDNKFCERCFQIKHYNKYSFIDADGKRFLENVKEIEKTGDLVLLVTDFLNLDDISKFKIKNPVILVITKRDIMPKSFYEERFLNSIKCDLNVVGKILVSSKNNYNLDALLEMINKYKRSKNVYVAGFTNAGKSSLINKFLKNYGNRAEEITTSILPSTTIDLNYISITDNLVLIDTPGLIDEGSIYNLVSGDELRRIIPRTEIRPIIYQVKSLQTMVIDKYASLYLDDNNITIYMSNDLKINRFYKERSTDNFKYYDIDVLESADLIIKGLGFIRFKKSGKVRLGLPKGVLYTFRG</sequence>
<dbReference type="InterPro" id="IPR050896">
    <property type="entry name" value="Mito_lipid_metab_GTPase"/>
</dbReference>
<dbReference type="Gene3D" id="3.40.50.300">
    <property type="entry name" value="P-loop containing nucleotide triphosphate hydrolases"/>
    <property type="match status" value="1"/>
</dbReference>